<dbReference type="Ensembl" id="ENSPCET00000024656.1">
    <property type="protein sequence ID" value="ENSPCEP00000023860.1"/>
    <property type="gene ID" value="ENSPCEG00000018069.1"/>
</dbReference>
<evidence type="ECO:0000313" key="3">
    <source>
        <dbReference type="Ensembl" id="ENSPCEP00000023860.1"/>
    </source>
</evidence>
<protein>
    <recommendedName>
        <fullName evidence="5">Keratin</fullName>
    </recommendedName>
</protein>
<evidence type="ECO:0000256" key="2">
    <source>
        <dbReference type="ARBA" id="ARBA00022744"/>
    </source>
</evidence>
<evidence type="ECO:0008006" key="5">
    <source>
        <dbReference type="Google" id="ProtNLM"/>
    </source>
</evidence>
<dbReference type="Proteomes" id="UP000694393">
    <property type="component" value="Unplaced"/>
</dbReference>
<name>A0A8C8SR60_9SAUR</name>
<keyword evidence="4" id="KW-1185">Reference proteome</keyword>
<dbReference type="GO" id="GO:0005882">
    <property type="term" value="C:intermediate filament"/>
    <property type="evidence" value="ECO:0007669"/>
    <property type="project" value="UniProtKB-KW"/>
</dbReference>
<dbReference type="GO" id="GO:0005200">
    <property type="term" value="F:structural constituent of cytoskeleton"/>
    <property type="evidence" value="ECO:0007669"/>
    <property type="project" value="InterPro"/>
</dbReference>
<dbReference type="PANTHER" id="PTHR31203">
    <property type="entry name" value="BETA-KERATIN-RELATED PROTEIN-RELATED"/>
    <property type="match status" value="1"/>
</dbReference>
<sequence length="95" mass="9536">KNVCIDGGSACGVARPRPCADTCNEPCVVQCPDSRVIIYPPPVVVTFPGPILTTFPQKTVVESEGAPVVASSYGGTYGSGALALGHGNCGPCGPC</sequence>
<dbReference type="AlphaFoldDB" id="A0A8C8SR60"/>
<accession>A0A8C8SR60</accession>
<dbReference type="Pfam" id="PF02422">
    <property type="entry name" value="Keratin"/>
    <property type="match status" value="1"/>
</dbReference>
<dbReference type="PANTHER" id="PTHR31203:SF1">
    <property type="entry name" value="BETA-KERATIN-RELATED PROTEIN-RELATED"/>
    <property type="match status" value="1"/>
</dbReference>
<reference evidence="3" key="1">
    <citation type="submission" date="2025-08" db="UniProtKB">
        <authorList>
            <consortium name="Ensembl"/>
        </authorList>
    </citation>
    <scope>IDENTIFICATION</scope>
</reference>
<keyword evidence="2" id="KW-0416">Keratin</keyword>
<evidence type="ECO:0000313" key="4">
    <source>
        <dbReference type="Proteomes" id="UP000694393"/>
    </source>
</evidence>
<evidence type="ECO:0000256" key="1">
    <source>
        <dbReference type="ARBA" id="ARBA00008702"/>
    </source>
</evidence>
<comment type="similarity">
    <text evidence="1">Belongs to the avian keratin family.</text>
</comment>
<reference evidence="3" key="2">
    <citation type="submission" date="2025-09" db="UniProtKB">
        <authorList>
            <consortium name="Ensembl"/>
        </authorList>
    </citation>
    <scope>IDENTIFICATION</scope>
</reference>
<dbReference type="InterPro" id="IPR003461">
    <property type="entry name" value="Keratin"/>
</dbReference>
<proteinExistence type="inferred from homology"/>
<organism evidence="3 4">
    <name type="scientific">Pelusios castaneus</name>
    <name type="common">West African mud turtle</name>
    <dbReference type="NCBI Taxonomy" id="367368"/>
    <lineage>
        <taxon>Eukaryota</taxon>
        <taxon>Metazoa</taxon>
        <taxon>Chordata</taxon>
        <taxon>Craniata</taxon>
        <taxon>Vertebrata</taxon>
        <taxon>Euteleostomi</taxon>
        <taxon>Archelosauria</taxon>
        <taxon>Testudinata</taxon>
        <taxon>Testudines</taxon>
        <taxon>Pleurodira</taxon>
        <taxon>Pelomedusidae</taxon>
        <taxon>Pelusios</taxon>
    </lineage>
</organism>